<keyword evidence="3" id="KW-1185">Reference proteome</keyword>
<dbReference type="RefSeq" id="WP_263992656.1">
    <property type="nucleotide sequence ID" value="NZ_CP087994.1"/>
</dbReference>
<dbReference type="PANTHER" id="PTHR36180:SF2">
    <property type="entry name" value="BRO FAMILY PROTEIN"/>
    <property type="match status" value="1"/>
</dbReference>
<protein>
    <recommendedName>
        <fullName evidence="1">Bro-N domain-containing protein</fullName>
    </recommendedName>
</protein>
<evidence type="ECO:0000259" key="1">
    <source>
        <dbReference type="PROSITE" id="PS51750"/>
    </source>
</evidence>
<dbReference type="EMBL" id="CP087994">
    <property type="protein sequence ID" value="UYO61859.1"/>
    <property type="molecule type" value="Genomic_DNA"/>
</dbReference>
<dbReference type="PANTHER" id="PTHR36180">
    <property type="entry name" value="DNA-BINDING PROTEIN-RELATED-RELATED"/>
    <property type="match status" value="1"/>
</dbReference>
<evidence type="ECO:0000313" key="2">
    <source>
        <dbReference type="EMBL" id="UYO61859.1"/>
    </source>
</evidence>
<gene>
    <name evidence="2" type="ORF">LNN31_13850</name>
</gene>
<dbReference type="PROSITE" id="PS51750">
    <property type="entry name" value="BRO_N"/>
    <property type="match status" value="1"/>
</dbReference>
<organism evidence="2 3">
    <name type="scientific">Acetobacterium wieringae</name>
    <dbReference type="NCBI Taxonomy" id="52694"/>
    <lineage>
        <taxon>Bacteria</taxon>
        <taxon>Bacillati</taxon>
        <taxon>Bacillota</taxon>
        <taxon>Clostridia</taxon>
        <taxon>Eubacteriales</taxon>
        <taxon>Eubacteriaceae</taxon>
        <taxon>Acetobacterium</taxon>
    </lineage>
</organism>
<dbReference type="InterPro" id="IPR003497">
    <property type="entry name" value="BRO_N_domain"/>
</dbReference>
<proteinExistence type="predicted"/>
<accession>A0ABY6HBH2</accession>
<dbReference type="SMART" id="SM01040">
    <property type="entry name" value="Bro-N"/>
    <property type="match status" value="1"/>
</dbReference>
<dbReference type="Pfam" id="PF02498">
    <property type="entry name" value="Bro-N"/>
    <property type="match status" value="1"/>
</dbReference>
<dbReference type="Proteomes" id="UP001163550">
    <property type="component" value="Chromosome"/>
</dbReference>
<name>A0ABY6HBH2_9FIRM</name>
<feature type="domain" description="Bro-N" evidence="1">
    <location>
        <begin position="1"/>
        <end position="109"/>
    </location>
</feature>
<reference evidence="2" key="1">
    <citation type="submission" date="2021-11" db="EMBL/GenBank/DDBJ databases">
        <title>Isoprene-degrading acetogen.</title>
        <authorList>
            <person name="Yang Y."/>
            <person name="Jin H."/>
            <person name="Yan J."/>
        </authorList>
    </citation>
    <scope>NUCLEOTIDE SEQUENCE</scope>
    <source>
        <strain evidence="2">Berkeley</strain>
    </source>
</reference>
<evidence type="ECO:0000313" key="3">
    <source>
        <dbReference type="Proteomes" id="UP001163550"/>
    </source>
</evidence>
<sequence>MNNLMIFEGRQVEVFELNGLVLFNPYHVAECLDIKNVRDNIVKMNEKQVVKLTNSNVGITDFRKLHNTGENFLTESGVYKLIFKSHKPDAEKFQDWVTDEVLPTIRKTGSYTAPQSKPKRPALGSVNVAAKNIMTVYQAAGVDPRFTATAVTKLYEEMADIKLIPPIQVEPAEMIYDKTTIAKLLGIISTVSNLPHASAIGAIISKIDVADNEMIKVQYSRRGHSGFDFQFKQSVIEKIKRWLKDNNYPVKIENNGKSYAVKYLQVA</sequence>